<dbReference type="EMBL" id="AFWV01000001">
    <property type="protein sequence ID" value="EGV20456.1"/>
    <property type="molecule type" value="Genomic_DNA"/>
</dbReference>
<dbReference type="Gene3D" id="4.10.1180.10">
    <property type="entry name" value="tm1086 domain"/>
    <property type="match status" value="1"/>
</dbReference>
<dbReference type="Proteomes" id="UP000005459">
    <property type="component" value="Unassembled WGS sequence"/>
</dbReference>
<feature type="region of interest" description="Disordered" evidence="1">
    <location>
        <begin position="1"/>
        <end position="21"/>
    </location>
</feature>
<dbReference type="STRING" id="768671.ThimaDRAFT_0234"/>
<evidence type="ECO:0000256" key="1">
    <source>
        <dbReference type="SAM" id="MobiDB-lite"/>
    </source>
</evidence>
<dbReference type="InterPro" id="IPR048399">
    <property type="entry name" value="DUF4438_C"/>
</dbReference>
<dbReference type="eggNOG" id="ENOG502Z80Y">
    <property type="taxonomic scope" value="Bacteria"/>
</dbReference>
<dbReference type="AlphaFoldDB" id="F9U5N3"/>
<evidence type="ECO:0008006" key="6">
    <source>
        <dbReference type="Google" id="ProtNLM"/>
    </source>
</evidence>
<dbReference type="InterPro" id="IPR029433">
    <property type="entry name" value="DUF4438_N"/>
</dbReference>
<dbReference type="PATRIC" id="fig|768671.3.peg.266"/>
<dbReference type="Pfam" id="PF20999">
    <property type="entry name" value="DUF4438_C"/>
    <property type="match status" value="1"/>
</dbReference>
<name>F9U5N3_9GAMM</name>
<accession>F9U5N3</accession>
<organism evidence="4 5">
    <name type="scientific">Thiocapsa marina 5811</name>
    <dbReference type="NCBI Taxonomy" id="768671"/>
    <lineage>
        <taxon>Bacteria</taxon>
        <taxon>Pseudomonadati</taxon>
        <taxon>Pseudomonadota</taxon>
        <taxon>Gammaproteobacteria</taxon>
        <taxon>Chromatiales</taxon>
        <taxon>Chromatiaceae</taxon>
        <taxon>Thiocapsa</taxon>
    </lineage>
</organism>
<feature type="compositionally biased region" description="Pro residues" evidence="1">
    <location>
        <begin position="1"/>
        <end position="11"/>
    </location>
</feature>
<evidence type="ECO:0000313" key="4">
    <source>
        <dbReference type="EMBL" id="EGV20456.1"/>
    </source>
</evidence>
<dbReference type="Gene3D" id="2.102.30.10">
    <property type="entry name" value="tm1086 (SG structure) domain"/>
    <property type="match status" value="1"/>
</dbReference>
<evidence type="ECO:0000259" key="3">
    <source>
        <dbReference type="Pfam" id="PF20999"/>
    </source>
</evidence>
<dbReference type="InterPro" id="IPR044909">
    <property type="entry name" value="TM_1086_sf"/>
</dbReference>
<dbReference type="Pfam" id="PF14505">
    <property type="entry name" value="DUF4438"/>
    <property type="match status" value="1"/>
</dbReference>
<dbReference type="InterPro" id="IPR044910">
    <property type="entry name" value="TM_1086_SG_dom"/>
</dbReference>
<evidence type="ECO:0000313" key="5">
    <source>
        <dbReference type="Proteomes" id="UP000005459"/>
    </source>
</evidence>
<feature type="domain" description="DUF4438" evidence="3">
    <location>
        <begin position="187"/>
        <end position="309"/>
    </location>
</feature>
<protein>
    <recommendedName>
        <fullName evidence="6">DUF4438 domain-containing protein</fullName>
    </recommendedName>
</protein>
<evidence type="ECO:0000259" key="2">
    <source>
        <dbReference type="Pfam" id="PF14505"/>
    </source>
</evidence>
<reference evidence="4 5" key="1">
    <citation type="submission" date="2011-06" db="EMBL/GenBank/DDBJ databases">
        <title>The draft genome of Thiocapsa marina 5811.</title>
        <authorList>
            <consortium name="US DOE Joint Genome Institute (JGI-PGF)"/>
            <person name="Lucas S."/>
            <person name="Han J."/>
            <person name="Cheng J.-F."/>
            <person name="Goodwin L."/>
            <person name="Pitluck S."/>
            <person name="Peters L."/>
            <person name="Land M.L."/>
            <person name="Hauser L."/>
            <person name="Vogl K."/>
            <person name="Liu Z."/>
            <person name="Imhoff J."/>
            <person name="Thiel V."/>
            <person name="Frigaard N.-U."/>
            <person name="Bryant D."/>
            <person name="Woyke T.J."/>
        </authorList>
    </citation>
    <scope>NUCLEOTIDE SEQUENCE [LARGE SCALE GENOMIC DNA]</scope>
    <source>
        <strain evidence="4 5">5811</strain>
    </source>
</reference>
<dbReference type="Gene3D" id="2.40.10.170">
    <property type="match status" value="1"/>
</dbReference>
<gene>
    <name evidence="4" type="ORF">ThimaDRAFT_0234</name>
</gene>
<feature type="domain" description="DUF4438" evidence="2">
    <location>
        <begin position="46"/>
        <end position="184"/>
    </location>
</feature>
<keyword evidence="5" id="KW-1185">Reference proteome</keyword>
<sequence>MKHPPLAPPLPSTRRRAGTPSMNLKELVMVAVAGEIVPPTQGSSPYRIGRDGVPRVVPGPGGIVISHRVGDPCVGLAADHLEPGVAVESRQRALKGKPNAANLALNTYACVGNAARVLTGPCTDQKGTVTGKHGGIDHVLVDFPDSVLRRLRIGDRIQIYSHGLGLRLPEHPELTLYNCSPLLIRRWGLRSAPDRLRVPVTHLLPAGIIGSGIGRDNSCRGDGDIQLSDPQVRRRFRLDRLRFGDLVAIRGADHRYGRTLRPGYTTIGVVVHGDSLKSGHGPGVVSLITGPARSLEPVHEANANLARILDLRKEGQIGRRPEPGRTIGASDRLDRLASALM</sequence>
<proteinExistence type="predicted"/>